<dbReference type="AlphaFoldDB" id="A0A517M6V3"/>
<proteinExistence type="predicted"/>
<name>A0A517M6V3_9BACT</name>
<evidence type="ECO:0000313" key="3">
    <source>
        <dbReference type="Proteomes" id="UP000319557"/>
    </source>
</evidence>
<feature type="compositionally biased region" description="Basic and acidic residues" evidence="1">
    <location>
        <begin position="113"/>
        <end position="123"/>
    </location>
</feature>
<dbReference type="KEGG" id="ruv:EC9_48220"/>
<organism evidence="2 3">
    <name type="scientific">Rosistilla ulvae</name>
    <dbReference type="NCBI Taxonomy" id="1930277"/>
    <lineage>
        <taxon>Bacteria</taxon>
        <taxon>Pseudomonadati</taxon>
        <taxon>Planctomycetota</taxon>
        <taxon>Planctomycetia</taxon>
        <taxon>Pirellulales</taxon>
        <taxon>Pirellulaceae</taxon>
        <taxon>Rosistilla</taxon>
    </lineage>
</organism>
<keyword evidence="3" id="KW-1185">Reference proteome</keyword>
<reference evidence="2 3" key="1">
    <citation type="submission" date="2019-02" db="EMBL/GenBank/DDBJ databases">
        <title>Deep-cultivation of Planctomycetes and their phenomic and genomic characterization uncovers novel biology.</title>
        <authorList>
            <person name="Wiegand S."/>
            <person name="Jogler M."/>
            <person name="Boedeker C."/>
            <person name="Pinto D."/>
            <person name="Vollmers J."/>
            <person name="Rivas-Marin E."/>
            <person name="Kohn T."/>
            <person name="Peeters S.H."/>
            <person name="Heuer A."/>
            <person name="Rast P."/>
            <person name="Oberbeckmann S."/>
            <person name="Bunk B."/>
            <person name="Jeske O."/>
            <person name="Meyerdierks A."/>
            <person name="Storesund J.E."/>
            <person name="Kallscheuer N."/>
            <person name="Luecker S."/>
            <person name="Lage O.M."/>
            <person name="Pohl T."/>
            <person name="Merkel B.J."/>
            <person name="Hornburger P."/>
            <person name="Mueller R.-W."/>
            <person name="Bruemmer F."/>
            <person name="Labrenz M."/>
            <person name="Spormann A.M."/>
            <person name="Op den Camp H."/>
            <person name="Overmann J."/>
            <person name="Amann R."/>
            <person name="Jetten M.S.M."/>
            <person name="Mascher T."/>
            <person name="Medema M.H."/>
            <person name="Devos D.P."/>
            <person name="Kaster A.-K."/>
            <person name="Ovreas L."/>
            <person name="Rohde M."/>
            <person name="Galperin M.Y."/>
            <person name="Jogler C."/>
        </authorList>
    </citation>
    <scope>NUCLEOTIDE SEQUENCE [LARGE SCALE GENOMIC DNA]</scope>
    <source>
        <strain evidence="2 3">EC9</strain>
    </source>
</reference>
<dbReference type="EMBL" id="CP036261">
    <property type="protein sequence ID" value="QDS90608.1"/>
    <property type="molecule type" value="Genomic_DNA"/>
</dbReference>
<gene>
    <name evidence="2" type="ORF">EC9_48220</name>
</gene>
<sequence length="123" mass="13470">MNPLPFNLITPQSPGQERNRIGKKIADAVIRPFGTAIVLANPACRMCQGLLKRQDFRRTEGPAICIAQAERLGNRQGEQTQQEGPTACRSTCDRVAAVALASDDMQRGANHRASREPKGRQFA</sequence>
<feature type="region of interest" description="Disordered" evidence="1">
    <location>
        <begin position="103"/>
        <end position="123"/>
    </location>
</feature>
<protein>
    <submittedName>
        <fullName evidence="2">Uncharacterized protein</fullName>
    </submittedName>
</protein>
<dbReference type="Proteomes" id="UP000319557">
    <property type="component" value="Chromosome"/>
</dbReference>
<evidence type="ECO:0000313" key="2">
    <source>
        <dbReference type="EMBL" id="QDS90608.1"/>
    </source>
</evidence>
<evidence type="ECO:0000256" key="1">
    <source>
        <dbReference type="SAM" id="MobiDB-lite"/>
    </source>
</evidence>
<accession>A0A517M6V3</accession>